<reference evidence="2" key="1">
    <citation type="journal article" date="2019" name="Sci. Rep.">
        <title>Draft genome of Tanacetum cinerariifolium, the natural source of mosquito coil.</title>
        <authorList>
            <person name="Yamashiro T."/>
            <person name="Shiraishi A."/>
            <person name="Satake H."/>
            <person name="Nakayama K."/>
        </authorList>
    </citation>
    <scope>NUCLEOTIDE SEQUENCE</scope>
</reference>
<feature type="region of interest" description="Disordered" evidence="1">
    <location>
        <begin position="108"/>
        <end position="140"/>
    </location>
</feature>
<feature type="compositionally biased region" description="Low complexity" evidence="1">
    <location>
        <begin position="121"/>
        <end position="131"/>
    </location>
</feature>
<sequence length="649" mass="74131">MYVSPQPSKEHLDEGFTAIAYPKVQENLKLAVEEKVLLEEPTSSLGTLSSLQHLSRDISFGDQFFGDKPLDAEKNAKTKVESMVNVLIQQALFSISLMTSPILDLTSRPESPKVHQQFKATTTDTTTTTTTLPPPQAQQQSTAEAIMRMWETESYKTHEDHTHLFKALEKSMNRDHSEELAQDLDEACKIKKKSRESPKTPPGSPSHQPPLPPPPAGPFGHSGSPGAFGSPQVPPPPSSTSQESLSKGSAAPSPSKTAASAEYQAWRTTDIRLRHQECPYSNGELKARLASALASNYSPPPEDSLLAQTGDIATFIDWFCKRRGITKLKPQDLEGPAYEIVKVFHPDVIHLQYQMEECHKLLTESVDDPLLRHNVSKPLPLGGSPGQVTIQSDFFFNKDLEYLRYGSKGRRPALSISKMNATYYPDAELEQRFYIDRHTSEGDCRAVRTHMRILSVVQIEFFSMYGYDYIKKIVLCHVDLNEHVIAERDFKYLYPSDFEDMYLLNLQEDFQLGIKSYQTQLNLTKPQLDATGFEYKHDYTVIDSPRAVIFRDKYRVQMMMRFNEIHKFSDGTLQQIDEALDYRVKEFRINRMNPGLNTRFWTKKDVDRCKAFKFAIHRRLRTRRIFRNLESFVGGRVREGDYILLKRTE</sequence>
<dbReference type="EMBL" id="BKCJ010421294">
    <property type="protein sequence ID" value="GFA42251.1"/>
    <property type="molecule type" value="Genomic_DNA"/>
</dbReference>
<accession>A0A699JK70</accession>
<feature type="compositionally biased region" description="Pro residues" evidence="1">
    <location>
        <begin position="199"/>
        <end position="217"/>
    </location>
</feature>
<gene>
    <name evidence="2" type="ORF">Tci_614223</name>
</gene>
<evidence type="ECO:0000313" key="2">
    <source>
        <dbReference type="EMBL" id="GFA42251.1"/>
    </source>
</evidence>
<evidence type="ECO:0000256" key="1">
    <source>
        <dbReference type="SAM" id="MobiDB-lite"/>
    </source>
</evidence>
<dbReference type="AlphaFoldDB" id="A0A699JK70"/>
<feature type="compositionally biased region" description="Low complexity" evidence="1">
    <location>
        <begin position="239"/>
        <end position="261"/>
    </location>
</feature>
<feature type="compositionally biased region" description="Low complexity" evidence="1">
    <location>
        <begin position="218"/>
        <end position="231"/>
    </location>
</feature>
<protein>
    <submittedName>
        <fullName evidence="2">Uncharacterized protein</fullName>
    </submittedName>
</protein>
<name>A0A699JK70_TANCI</name>
<feature type="region of interest" description="Disordered" evidence="1">
    <location>
        <begin position="191"/>
        <end position="262"/>
    </location>
</feature>
<proteinExistence type="predicted"/>
<organism evidence="2">
    <name type="scientific">Tanacetum cinerariifolium</name>
    <name type="common">Dalmatian daisy</name>
    <name type="synonym">Chrysanthemum cinerariifolium</name>
    <dbReference type="NCBI Taxonomy" id="118510"/>
    <lineage>
        <taxon>Eukaryota</taxon>
        <taxon>Viridiplantae</taxon>
        <taxon>Streptophyta</taxon>
        <taxon>Embryophyta</taxon>
        <taxon>Tracheophyta</taxon>
        <taxon>Spermatophyta</taxon>
        <taxon>Magnoliopsida</taxon>
        <taxon>eudicotyledons</taxon>
        <taxon>Gunneridae</taxon>
        <taxon>Pentapetalae</taxon>
        <taxon>asterids</taxon>
        <taxon>campanulids</taxon>
        <taxon>Asterales</taxon>
        <taxon>Asteraceae</taxon>
        <taxon>Asteroideae</taxon>
        <taxon>Anthemideae</taxon>
        <taxon>Anthemidinae</taxon>
        <taxon>Tanacetum</taxon>
    </lineage>
</organism>
<comment type="caution">
    <text evidence="2">The sequence shown here is derived from an EMBL/GenBank/DDBJ whole genome shotgun (WGS) entry which is preliminary data.</text>
</comment>